<evidence type="ECO:0000256" key="3">
    <source>
        <dbReference type="ARBA" id="ARBA00004337"/>
    </source>
</evidence>
<dbReference type="InterPro" id="IPR013130">
    <property type="entry name" value="Fe3_Rdtase_TM_dom"/>
</dbReference>
<evidence type="ECO:0000256" key="19">
    <source>
        <dbReference type="ARBA" id="ARBA00049387"/>
    </source>
</evidence>
<keyword evidence="14" id="KW-0408">Iron</keyword>
<keyword evidence="6" id="KW-0410">Iron transport</keyword>
<keyword evidence="8 20" id="KW-0812">Transmembrane</keyword>
<evidence type="ECO:0000256" key="2">
    <source>
        <dbReference type="ARBA" id="ARBA00001974"/>
    </source>
</evidence>
<dbReference type="OrthoDB" id="550646at2759"/>
<dbReference type="Pfam" id="PF03807">
    <property type="entry name" value="F420_oxidored"/>
    <property type="match status" value="1"/>
</dbReference>
<keyword evidence="9" id="KW-0479">Metal-binding</keyword>
<proteinExistence type="inferred from homology"/>
<dbReference type="CTD" id="55240"/>
<feature type="transmembrane region" description="Helical" evidence="20">
    <location>
        <begin position="428"/>
        <end position="450"/>
    </location>
</feature>
<dbReference type="PANTHER" id="PTHR14239">
    <property type="entry name" value="DUDULIN-RELATED"/>
    <property type="match status" value="1"/>
</dbReference>
<dbReference type="GO" id="GO:0015677">
    <property type="term" value="P:copper ion import"/>
    <property type="evidence" value="ECO:0007669"/>
    <property type="project" value="TreeGrafter"/>
</dbReference>
<keyword evidence="11" id="KW-0274">FAD</keyword>
<evidence type="ECO:0000256" key="11">
    <source>
        <dbReference type="ARBA" id="ARBA00022827"/>
    </source>
</evidence>
<dbReference type="AlphaFoldDB" id="A0A8B6ZPQ8"/>
<reference evidence="24" key="1">
    <citation type="submission" date="2025-08" db="UniProtKB">
        <authorList>
            <consortium name="RefSeq"/>
        </authorList>
    </citation>
    <scope>IDENTIFICATION</scope>
</reference>
<comment type="similarity">
    <text evidence="4">Belongs to the STEAP family.</text>
</comment>
<evidence type="ECO:0000256" key="13">
    <source>
        <dbReference type="ARBA" id="ARBA00023002"/>
    </source>
</evidence>
<evidence type="ECO:0000313" key="24">
    <source>
        <dbReference type="RefSeq" id="XP_007935951.1"/>
    </source>
</evidence>
<evidence type="ECO:0000259" key="21">
    <source>
        <dbReference type="Pfam" id="PF01794"/>
    </source>
</evidence>
<keyword evidence="13" id="KW-0560">Oxidoreductase</keyword>
<evidence type="ECO:0000256" key="10">
    <source>
        <dbReference type="ARBA" id="ARBA00022753"/>
    </source>
</evidence>
<comment type="subcellular location">
    <subcellularLocation>
        <location evidence="3">Endosome membrane</location>
        <topology evidence="3">Multi-pass membrane protein</topology>
    </subcellularLocation>
</comment>
<dbReference type="Pfam" id="PF01794">
    <property type="entry name" value="Ferric_reduct"/>
    <property type="match status" value="1"/>
</dbReference>
<keyword evidence="10" id="KW-0967">Endosome</keyword>
<keyword evidence="17 20" id="KW-0472">Membrane</keyword>
<name>A0A8B6ZPQ8_ORYAF</name>
<feature type="transmembrane region" description="Helical" evidence="20">
    <location>
        <begin position="258"/>
        <end position="280"/>
    </location>
</feature>
<comment type="catalytic activity">
    <reaction evidence="18">
        <text>2 Cu(+) + NADP(+) + H(+) = 2 Cu(2+) + NADPH</text>
        <dbReference type="Rhea" id="RHEA:71771"/>
        <dbReference type="ChEBI" id="CHEBI:15378"/>
        <dbReference type="ChEBI" id="CHEBI:29036"/>
        <dbReference type="ChEBI" id="CHEBI:49552"/>
        <dbReference type="ChEBI" id="CHEBI:57783"/>
        <dbReference type="ChEBI" id="CHEBI:58349"/>
    </reaction>
    <physiologicalReaction direction="right-to-left" evidence="18">
        <dbReference type="Rhea" id="RHEA:71773"/>
    </physiologicalReaction>
</comment>
<evidence type="ECO:0000256" key="4">
    <source>
        <dbReference type="ARBA" id="ARBA00007729"/>
    </source>
</evidence>
<evidence type="ECO:0000256" key="17">
    <source>
        <dbReference type="ARBA" id="ARBA00023136"/>
    </source>
</evidence>
<feature type="transmembrane region" description="Helical" evidence="20">
    <location>
        <begin position="355"/>
        <end position="375"/>
    </location>
</feature>
<organism evidence="23 24">
    <name type="scientific">Orycteropus afer afer</name>
    <dbReference type="NCBI Taxonomy" id="1230840"/>
    <lineage>
        <taxon>Eukaryota</taxon>
        <taxon>Metazoa</taxon>
        <taxon>Chordata</taxon>
        <taxon>Craniata</taxon>
        <taxon>Vertebrata</taxon>
        <taxon>Euteleostomi</taxon>
        <taxon>Mammalia</taxon>
        <taxon>Eutheria</taxon>
        <taxon>Afrotheria</taxon>
        <taxon>Tubulidentata</taxon>
        <taxon>Orycteropodidae</taxon>
        <taxon>Orycteropus</taxon>
    </lineage>
</organism>
<evidence type="ECO:0000259" key="22">
    <source>
        <dbReference type="Pfam" id="PF03807"/>
    </source>
</evidence>
<feature type="domain" description="Ferric oxidoreductase" evidence="21">
    <location>
        <begin position="257"/>
        <end position="401"/>
    </location>
</feature>
<comment type="catalytic activity">
    <reaction evidence="19">
        <text>2 Fe(2+) + NADP(+) + H(+) = 2 Fe(3+) + NADPH</text>
        <dbReference type="Rhea" id="RHEA:71767"/>
        <dbReference type="ChEBI" id="CHEBI:15378"/>
        <dbReference type="ChEBI" id="CHEBI:29033"/>
        <dbReference type="ChEBI" id="CHEBI:29034"/>
        <dbReference type="ChEBI" id="CHEBI:57783"/>
        <dbReference type="ChEBI" id="CHEBI:58349"/>
    </reaction>
    <physiologicalReaction direction="right-to-left" evidence="19">
        <dbReference type="Rhea" id="RHEA:71769"/>
    </physiologicalReaction>
</comment>
<protein>
    <submittedName>
        <fullName evidence="24">Metalloreductase STEAP3</fullName>
    </submittedName>
</protein>
<evidence type="ECO:0000256" key="6">
    <source>
        <dbReference type="ARBA" id="ARBA00022496"/>
    </source>
</evidence>
<dbReference type="PANTHER" id="PTHR14239:SF8">
    <property type="entry name" value="METALLOREDUCTASE STEAP3"/>
    <property type="match status" value="1"/>
</dbReference>
<dbReference type="SUPFAM" id="SSF51735">
    <property type="entry name" value="NAD(P)-binding Rossmann-fold domains"/>
    <property type="match status" value="1"/>
</dbReference>
<evidence type="ECO:0000256" key="5">
    <source>
        <dbReference type="ARBA" id="ARBA00022448"/>
    </source>
</evidence>
<keyword evidence="16" id="KW-0406">Ion transport</keyword>
<dbReference type="InterPro" id="IPR036291">
    <property type="entry name" value="NAD(P)-bd_dom_sf"/>
</dbReference>
<comment type="cofactor">
    <cofactor evidence="1">
        <name>heme b</name>
        <dbReference type="ChEBI" id="CHEBI:60344"/>
    </cofactor>
</comment>
<keyword evidence="7" id="KW-0285">Flavoprotein</keyword>
<comment type="cofactor">
    <cofactor evidence="2">
        <name>FAD</name>
        <dbReference type="ChEBI" id="CHEBI:57692"/>
    </cofactor>
</comment>
<evidence type="ECO:0000256" key="15">
    <source>
        <dbReference type="ARBA" id="ARBA00023008"/>
    </source>
</evidence>
<dbReference type="InterPro" id="IPR028939">
    <property type="entry name" value="P5C_Rdtase_cat_N"/>
</dbReference>
<dbReference type="InterPro" id="IPR051267">
    <property type="entry name" value="STEAP_metalloreductase"/>
</dbReference>
<feature type="domain" description="Pyrroline-5-carboxylate reductase catalytic N-terminal" evidence="22">
    <location>
        <begin position="26"/>
        <end position="113"/>
    </location>
</feature>
<accession>A0A8B6ZPQ8</accession>
<dbReference type="Proteomes" id="UP000694850">
    <property type="component" value="Unplaced"/>
</dbReference>
<feature type="transmembrane region" description="Helical" evidence="20">
    <location>
        <begin position="210"/>
        <end position="228"/>
    </location>
</feature>
<evidence type="ECO:0000256" key="16">
    <source>
        <dbReference type="ARBA" id="ARBA00023065"/>
    </source>
</evidence>
<evidence type="ECO:0000256" key="9">
    <source>
        <dbReference type="ARBA" id="ARBA00022723"/>
    </source>
</evidence>
<dbReference type="GO" id="GO:0010008">
    <property type="term" value="C:endosome membrane"/>
    <property type="evidence" value="ECO:0007669"/>
    <property type="project" value="UniProtKB-SubCell"/>
</dbReference>
<gene>
    <name evidence="24" type="primary">STEAP3</name>
</gene>
<dbReference type="GO" id="GO:0005886">
    <property type="term" value="C:plasma membrane"/>
    <property type="evidence" value="ECO:0007669"/>
    <property type="project" value="TreeGrafter"/>
</dbReference>
<dbReference type="GO" id="GO:0006826">
    <property type="term" value="P:iron ion transport"/>
    <property type="evidence" value="ECO:0007669"/>
    <property type="project" value="UniProtKB-KW"/>
</dbReference>
<evidence type="ECO:0000256" key="20">
    <source>
        <dbReference type="SAM" id="Phobius"/>
    </source>
</evidence>
<evidence type="ECO:0000256" key="7">
    <source>
        <dbReference type="ARBA" id="ARBA00022630"/>
    </source>
</evidence>
<evidence type="ECO:0000256" key="18">
    <source>
        <dbReference type="ARBA" id="ARBA00048958"/>
    </source>
</evidence>
<keyword evidence="15" id="KW-0186">Copper</keyword>
<dbReference type="GO" id="GO:0052851">
    <property type="term" value="F:ferric-chelate reductase (NADPH) activity"/>
    <property type="evidence" value="ECO:0007669"/>
    <property type="project" value="TreeGrafter"/>
</dbReference>
<keyword evidence="23" id="KW-1185">Reference proteome</keyword>
<keyword evidence="12 20" id="KW-1133">Transmembrane helix</keyword>
<dbReference type="GO" id="GO:0046872">
    <property type="term" value="F:metal ion binding"/>
    <property type="evidence" value="ECO:0007669"/>
    <property type="project" value="UniProtKB-KW"/>
</dbReference>
<evidence type="ECO:0000256" key="8">
    <source>
        <dbReference type="ARBA" id="ARBA00022692"/>
    </source>
</evidence>
<feature type="transmembrane region" description="Helical" evidence="20">
    <location>
        <begin position="301"/>
        <end position="326"/>
    </location>
</feature>
<evidence type="ECO:0000256" key="12">
    <source>
        <dbReference type="ARBA" id="ARBA00022989"/>
    </source>
</evidence>
<dbReference type="GO" id="GO:0008823">
    <property type="term" value="F:cupric reductase (NADH) activity"/>
    <property type="evidence" value="ECO:0007669"/>
    <property type="project" value="TreeGrafter"/>
</dbReference>
<keyword evidence="5" id="KW-0813">Transport</keyword>
<sequence>MDKPLISHRLMDSDSSLAEVPTKAPKVGILGSGDFARSLATRLVNSGFSVVVGSRNPKRTAKLFPSAVQVTFQVEAVSSPEVIFVAMFREHYSSLCVLSDQIAGKILVDVSNPIEQEHLQCRESNAEYLASLFPTCAVVKAFNVISAWTLQTGPRDGNRQVPICSNQLEAKRTVSELVHAMGFSPVDMGSLVSAREVEAMPLRLLPGWKVPAILALGLFVFFYAYNFIRDVLQPYVQEGKNKFYKLPVSVVNMTLPCVAYVLLSLVYLPGVLAAALQLWHSTKYRRFPDWLDHWLQHRKQIGLLSFFCATLHVLYSFCLPLCYSYSYNIIDLAVKQVLVNKSYLWIEEEVWRKEIYLSLGILAFGTLSLLAVTSLPSIANLLNWREFSFIQSTLGFVALVLSTLHTLTYGWSRAFEESSYKFYLPPTFTLTLLVPCLVILARGLLLLPCFSHRLAKIRRGWEKADSIQFILPEDHTLAQKTSCV</sequence>
<evidence type="ECO:0000256" key="14">
    <source>
        <dbReference type="ARBA" id="ARBA00023004"/>
    </source>
</evidence>
<evidence type="ECO:0000256" key="1">
    <source>
        <dbReference type="ARBA" id="ARBA00001970"/>
    </source>
</evidence>
<feature type="transmembrane region" description="Helical" evidence="20">
    <location>
        <begin position="387"/>
        <end position="408"/>
    </location>
</feature>
<dbReference type="FunFam" id="3.40.50.720:FF:000051">
    <property type="entry name" value="STEAP2 metalloreductase"/>
    <property type="match status" value="1"/>
</dbReference>
<evidence type="ECO:0000313" key="23">
    <source>
        <dbReference type="Proteomes" id="UP000694850"/>
    </source>
</evidence>
<dbReference type="GeneID" id="103194367"/>
<dbReference type="RefSeq" id="XP_007935951.1">
    <property type="nucleotide sequence ID" value="XM_007937760.2"/>
</dbReference>
<dbReference type="Gene3D" id="3.40.50.720">
    <property type="entry name" value="NAD(P)-binding Rossmann-like Domain"/>
    <property type="match status" value="1"/>
</dbReference>